<evidence type="ECO:0000313" key="1">
    <source>
        <dbReference type="EMBL" id="MEN7535583.1"/>
    </source>
</evidence>
<comment type="caution">
    <text evidence="1">The sequence shown here is derived from an EMBL/GenBank/DDBJ whole genome shotgun (WGS) entry which is preliminary data.</text>
</comment>
<accession>A0ABV0CRS4</accession>
<dbReference type="EMBL" id="JBDLBR010000001">
    <property type="protein sequence ID" value="MEN7535583.1"/>
    <property type="molecule type" value="Genomic_DNA"/>
</dbReference>
<dbReference type="Gene3D" id="3.40.50.11900">
    <property type="match status" value="1"/>
</dbReference>
<organism evidence="1 2">
    <name type="scientific">Aurantiacibacter flavus</name>
    <dbReference type="NCBI Taxonomy" id="3145232"/>
    <lineage>
        <taxon>Bacteria</taxon>
        <taxon>Pseudomonadati</taxon>
        <taxon>Pseudomonadota</taxon>
        <taxon>Alphaproteobacteria</taxon>
        <taxon>Sphingomonadales</taxon>
        <taxon>Erythrobacteraceae</taxon>
        <taxon>Aurantiacibacter</taxon>
    </lineage>
</organism>
<evidence type="ECO:0000313" key="2">
    <source>
        <dbReference type="Proteomes" id="UP001484535"/>
    </source>
</evidence>
<gene>
    <name evidence="1" type="ORF">ABDJ38_00145</name>
</gene>
<dbReference type="Gene3D" id="3.40.50.11890">
    <property type="match status" value="1"/>
</dbReference>
<dbReference type="Proteomes" id="UP001484535">
    <property type="component" value="Unassembled WGS sequence"/>
</dbReference>
<keyword evidence="2" id="KW-1185">Reference proteome</keyword>
<name>A0ABV0CRS4_9SPHN</name>
<sequence length="292" mass="32052">MIAIAGPNLPHEVLRAAGLHGGPIEFDPNISTVCAERFIESKFAPWAPRVLETWLNGGYDHLDKVLFSRADDTSQRLYYYVCELQRLGHLGGPQPIILDIAKIPRPTSLEQTVEKVRELISDLGVDDAALEEAIAQTNAERSAARPTAEGPSCLIWGSSPQGSKIHDAVRAAGFHPIGMTLAEEWSDLGEPIEENSGDPAEAIARQVHARARGARSFANAAKLLKEAAARHKSEAIVLWRIEEDEAQCWHLPAERKALEELGLPALVLTRRDWLVRDGADQEITDFLAGIEL</sequence>
<proteinExistence type="predicted"/>
<dbReference type="RefSeq" id="WP_346783046.1">
    <property type="nucleotide sequence ID" value="NZ_JBDLBR010000001.1"/>
</dbReference>
<protein>
    <submittedName>
        <fullName evidence="1">2-hydroxyacyl-CoA dehydratase family protein</fullName>
    </submittedName>
</protein>
<reference evidence="1 2" key="1">
    <citation type="submission" date="2024-05" db="EMBL/GenBank/DDBJ databases">
        <authorList>
            <person name="Park S."/>
        </authorList>
    </citation>
    <scope>NUCLEOTIDE SEQUENCE [LARGE SCALE GENOMIC DNA]</scope>
    <source>
        <strain evidence="1 2">DGU5</strain>
    </source>
</reference>